<feature type="region of interest" description="Disordered" evidence="1">
    <location>
        <begin position="1"/>
        <end position="23"/>
    </location>
</feature>
<dbReference type="EnsemblMetazoa" id="PPA44082.1">
    <property type="protein sequence ID" value="PPA44082.1"/>
    <property type="gene ID" value="WBGene00282451"/>
</dbReference>
<gene>
    <name evidence="2" type="primary">WBGene00282451</name>
</gene>
<evidence type="ECO:0000313" key="3">
    <source>
        <dbReference type="Proteomes" id="UP000005239"/>
    </source>
</evidence>
<accession>A0A2A6BMZ5</accession>
<name>A0A2A6BMZ5_PRIPA</name>
<evidence type="ECO:0000256" key="1">
    <source>
        <dbReference type="SAM" id="MobiDB-lite"/>
    </source>
</evidence>
<feature type="region of interest" description="Disordered" evidence="1">
    <location>
        <begin position="67"/>
        <end position="86"/>
    </location>
</feature>
<dbReference type="AlphaFoldDB" id="A0A2A6BMZ5"/>
<proteinExistence type="predicted"/>
<dbReference type="Proteomes" id="UP000005239">
    <property type="component" value="Unassembled WGS sequence"/>
</dbReference>
<organism evidence="2 3">
    <name type="scientific">Pristionchus pacificus</name>
    <name type="common">Parasitic nematode worm</name>
    <dbReference type="NCBI Taxonomy" id="54126"/>
    <lineage>
        <taxon>Eukaryota</taxon>
        <taxon>Metazoa</taxon>
        <taxon>Ecdysozoa</taxon>
        <taxon>Nematoda</taxon>
        <taxon>Chromadorea</taxon>
        <taxon>Rhabditida</taxon>
        <taxon>Rhabditina</taxon>
        <taxon>Diplogasteromorpha</taxon>
        <taxon>Diplogasteroidea</taxon>
        <taxon>Neodiplogasteridae</taxon>
        <taxon>Pristionchus</taxon>
    </lineage>
</organism>
<sequence>MEGRGNKTRGNETKPERRSCVSPAASLAATAAAAAAALSNLHRFVSDSQSSPMSSAICKSPIILKNSIEQHSESQPTPGTDNSSAQLTVPINAAPVLFASSGKQLSSVSIQPRCIGPSLERRHLMIGYMISQ</sequence>
<evidence type="ECO:0000313" key="2">
    <source>
        <dbReference type="EnsemblMetazoa" id="PPA44082.1"/>
    </source>
</evidence>
<feature type="compositionally biased region" description="Basic and acidic residues" evidence="1">
    <location>
        <begin position="1"/>
        <end position="19"/>
    </location>
</feature>
<keyword evidence="3" id="KW-1185">Reference proteome</keyword>
<protein>
    <submittedName>
        <fullName evidence="2">Uncharacterized protein</fullName>
    </submittedName>
</protein>
<reference evidence="2" key="2">
    <citation type="submission" date="2022-06" db="UniProtKB">
        <authorList>
            <consortium name="EnsemblMetazoa"/>
        </authorList>
    </citation>
    <scope>IDENTIFICATION</scope>
    <source>
        <strain evidence="2">PS312</strain>
    </source>
</reference>
<reference evidence="3" key="1">
    <citation type="journal article" date="2008" name="Nat. Genet.">
        <title>The Pristionchus pacificus genome provides a unique perspective on nematode lifestyle and parasitism.</title>
        <authorList>
            <person name="Dieterich C."/>
            <person name="Clifton S.W."/>
            <person name="Schuster L.N."/>
            <person name="Chinwalla A."/>
            <person name="Delehaunty K."/>
            <person name="Dinkelacker I."/>
            <person name="Fulton L."/>
            <person name="Fulton R."/>
            <person name="Godfrey J."/>
            <person name="Minx P."/>
            <person name="Mitreva M."/>
            <person name="Roeseler W."/>
            <person name="Tian H."/>
            <person name="Witte H."/>
            <person name="Yang S.P."/>
            <person name="Wilson R.K."/>
            <person name="Sommer R.J."/>
        </authorList>
    </citation>
    <scope>NUCLEOTIDE SEQUENCE [LARGE SCALE GENOMIC DNA]</scope>
    <source>
        <strain evidence="3">PS312</strain>
    </source>
</reference>
<accession>A0A8R1V1E0</accession>